<evidence type="ECO:0000256" key="4">
    <source>
        <dbReference type="ARBA" id="ARBA00022691"/>
    </source>
</evidence>
<dbReference type="EC" id="2.1.1.207" evidence="6"/>
<keyword evidence="11" id="KW-1185">Reference proteome</keyword>
<keyword evidence="3 6" id="KW-0808">Transferase</keyword>
<evidence type="ECO:0000256" key="1">
    <source>
        <dbReference type="ARBA" id="ARBA00022490"/>
    </source>
</evidence>
<gene>
    <name evidence="6" type="primary">trmL</name>
    <name evidence="10" type="ORF">SAMN07250955_11457</name>
</gene>
<dbReference type="PANTHER" id="PTHR42971">
    <property type="entry name" value="TRNA (CYTIDINE(34)-2'-O)-METHYLTRANSFERASE"/>
    <property type="match status" value="1"/>
</dbReference>
<keyword evidence="2 6" id="KW-0489">Methyltransferase</keyword>
<dbReference type="InterPro" id="IPR016914">
    <property type="entry name" value="TrmL"/>
</dbReference>
<sequence>MHDNRLTAHQPRPLSTSSKTSLALAMIEPDRPHNFGGALRLAACLGIELHLVEPAGFPLSDRRIREGALDYARQAAWFRHPSFAPLDTLASSADRRLLLLTTKASRSFADFTYRPGDILMLGSESRGAPDWAHARAEARLHIPMRQGIRSLNVLSAATIVLSEAMRQTGAFAMLQTKAGEDE</sequence>
<feature type="binding site" evidence="6 7">
    <location>
        <position position="122"/>
    </location>
    <ligand>
        <name>S-adenosyl-L-methionine</name>
        <dbReference type="ChEBI" id="CHEBI:59789"/>
    </ligand>
</feature>
<protein>
    <recommendedName>
        <fullName evidence="6">tRNA (cytidine(34)-2'-O)-methyltransferase</fullName>
        <ecNumber evidence="6">2.1.1.207</ecNumber>
    </recommendedName>
    <alternativeName>
        <fullName evidence="6">tRNA (cytidine/uridine-2'-O-)-methyltransferase TrmL</fullName>
    </alternativeName>
</protein>
<comment type="subcellular location">
    <subcellularLocation>
        <location evidence="6">Cytoplasm</location>
    </subcellularLocation>
</comment>
<evidence type="ECO:0000313" key="11">
    <source>
        <dbReference type="Proteomes" id="UP000197065"/>
    </source>
</evidence>
<dbReference type="GO" id="GO:0141102">
    <property type="term" value="F:tRNA (5-carboxymethylaminomethyluridine(34)-2'-O)-methyltransferase activity"/>
    <property type="evidence" value="ECO:0007669"/>
    <property type="project" value="RHEA"/>
</dbReference>
<feature type="binding site" evidence="6 7">
    <location>
        <position position="142"/>
    </location>
    <ligand>
        <name>S-adenosyl-L-methionine</name>
        <dbReference type="ChEBI" id="CHEBI:59789"/>
    </ligand>
</feature>
<keyword evidence="1 6" id="KW-0963">Cytoplasm</keyword>
<dbReference type="InterPro" id="IPR029028">
    <property type="entry name" value="Alpha/beta_knot_MTases"/>
</dbReference>
<dbReference type="AlphaFoldDB" id="A0A212RTT6"/>
<evidence type="ECO:0000256" key="8">
    <source>
        <dbReference type="SAM" id="MobiDB-lite"/>
    </source>
</evidence>
<dbReference type="GO" id="GO:0002130">
    <property type="term" value="P:wobble position ribose methylation"/>
    <property type="evidence" value="ECO:0007669"/>
    <property type="project" value="TreeGrafter"/>
</dbReference>
<dbReference type="GO" id="GO:0005737">
    <property type="term" value="C:cytoplasm"/>
    <property type="evidence" value="ECO:0007669"/>
    <property type="project" value="UniProtKB-SubCell"/>
</dbReference>
<dbReference type="Gene3D" id="3.40.1280.10">
    <property type="match status" value="1"/>
</dbReference>
<dbReference type="InterPro" id="IPR029026">
    <property type="entry name" value="tRNA_m1G_MTases_N"/>
</dbReference>
<comment type="function">
    <text evidence="6">Methylates the ribose at the nucleotide 34 wobble position in the two leucyl isoacceptors tRNA(Leu)(CmAA) and tRNA(Leu)(cmnm5UmAA). Catalyzes the methyl transfer from S-adenosyl-L-methionine to the 2'-OH of the wobble nucleotide.</text>
</comment>
<feature type="domain" description="tRNA/rRNA methyltransferase SpoU type" evidence="9">
    <location>
        <begin position="22"/>
        <end position="161"/>
    </location>
</feature>
<feature type="binding site" evidence="6 7">
    <location>
        <position position="150"/>
    </location>
    <ligand>
        <name>S-adenosyl-L-methionine</name>
        <dbReference type="ChEBI" id="CHEBI:59789"/>
    </ligand>
</feature>
<dbReference type="Pfam" id="PF00588">
    <property type="entry name" value="SpoU_methylase"/>
    <property type="match status" value="1"/>
</dbReference>
<proteinExistence type="inferred from homology"/>
<keyword evidence="4 6" id="KW-0949">S-adenosyl-L-methionine</keyword>
<evidence type="ECO:0000313" key="10">
    <source>
        <dbReference type="EMBL" id="SNB76023.1"/>
    </source>
</evidence>
<comment type="catalytic activity">
    <reaction evidence="6">
        <text>cytidine(34) in tRNA + S-adenosyl-L-methionine = 2'-O-methylcytidine(34) in tRNA + S-adenosyl-L-homocysteine + H(+)</text>
        <dbReference type="Rhea" id="RHEA:43084"/>
        <dbReference type="Rhea" id="RHEA-COMP:10331"/>
        <dbReference type="Rhea" id="RHEA-COMP:10332"/>
        <dbReference type="ChEBI" id="CHEBI:15378"/>
        <dbReference type="ChEBI" id="CHEBI:57856"/>
        <dbReference type="ChEBI" id="CHEBI:59789"/>
        <dbReference type="ChEBI" id="CHEBI:74495"/>
        <dbReference type="ChEBI" id="CHEBI:82748"/>
        <dbReference type="EC" id="2.1.1.207"/>
    </reaction>
</comment>
<comment type="similarity">
    <text evidence="6">Belongs to the class IV-like SAM-binding methyltransferase superfamily. RNA methyltransferase TrmH family. TrmL subfamily.</text>
</comment>
<dbReference type="SUPFAM" id="SSF75217">
    <property type="entry name" value="alpha/beta knot"/>
    <property type="match status" value="1"/>
</dbReference>
<dbReference type="InterPro" id="IPR001537">
    <property type="entry name" value="SpoU_MeTrfase"/>
</dbReference>
<evidence type="ECO:0000256" key="6">
    <source>
        <dbReference type="HAMAP-Rule" id="MF_01885"/>
    </source>
</evidence>
<keyword evidence="5 6" id="KW-0819">tRNA processing</keyword>
<dbReference type="GO" id="GO:0141098">
    <property type="term" value="F:tRNA (cytidine(34)-2'-O)-methyltransferase activity"/>
    <property type="evidence" value="ECO:0007669"/>
    <property type="project" value="RHEA"/>
</dbReference>
<dbReference type="EMBL" id="FYEH01000014">
    <property type="protein sequence ID" value="SNB76023.1"/>
    <property type="molecule type" value="Genomic_DNA"/>
</dbReference>
<dbReference type="Proteomes" id="UP000197065">
    <property type="component" value="Unassembled WGS sequence"/>
</dbReference>
<reference evidence="10 11" key="1">
    <citation type="submission" date="2017-06" db="EMBL/GenBank/DDBJ databases">
        <authorList>
            <person name="Kim H.J."/>
            <person name="Triplett B.A."/>
        </authorList>
    </citation>
    <scope>NUCLEOTIDE SEQUENCE [LARGE SCALE GENOMIC DNA]</scope>
    <source>
        <strain evidence="10 11">B29T1</strain>
    </source>
</reference>
<feature type="binding site" evidence="6 7">
    <location>
        <position position="100"/>
    </location>
    <ligand>
        <name>S-adenosyl-L-methionine</name>
        <dbReference type="ChEBI" id="CHEBI:59789"/>
    </ligand>
</feature>
<comment type="catalytic activity">
    <reaction evidence="6">
        <text>5-carboxymethylaminomethyluridine(34) in tRNA(Leu) + S-adenosyl-L-methionine = 5-carboxymethylaminomethyl-2'-O-methyluridine(34) in tRNA(Leu) + S-adenosyl-L-homocysteine + H(+)</text>
        <dbReference type="Rhea" id="RHEA:43088"/>
        <dbReference type="Rhea" id="RHEA-COMP:10333"/>
        <dbReference type="Rhea" id="RHEA-COMP:10334"/>
        <dbReference type="ChEBI" id="CHEBI:15378"/>
        <dbReference type="ChEBI" id="CHEBI:57856"/>
        <dbReference type="ChEBI" id="CHEBI:59789"/>
        <dbReference type="ChEBI" id="CHEBI:74508"/>
        <dbReference type="ChEBI" id="CHEBI:74511"/>
        <dbReference type="EC" id="2.1.1.207"/>
    </reaction>
</comment>
<comment type="subunit">
    <text evidence="6">Homodimer.</text>
</comment>
<evidence type="ECO:0000256" key="5">
    <source>
        <dbReference type="ARBA" id="ARBA00022694"/>
    </source>
</evidence>
<feature type="region of interest" description="Disordered" evidence="8">
    <location>
        <begin position="1"/>
        <end position="20"/>
    </location>
</feature>
<evidence type="ECO:0000259" key="9">
    <source>
        <dbReference type="Pfam" id="PF00588"/>
    </source>
</evidence>
<name>A0A212RTT6_9PROT</name>
<dbReference type="HAMAP" id="MF_01885">
    <property type="entry name" value="tRNA_methyltr_TrmL"/>
    <property type="match status" value="1"/>
</dbReference>
<dbReference type="PANTHER" id="PTHR42971:SF1">
    <property type="entry name" value="TRNA (CYTIDINE(34)-2'-O)-METHYLTRANSFERASE"/>
    <property type="match status" value="1"/>
</dbReference>
<accession>A0A212RTT6</accession>
<evidence type="ECO:0000256" key="7">
    <source>
        <dbReference type="PIRSR" id="PIRSR029256-1"/>
    </source>
</evidence>
<dbReference type="PIRSF" id="PIRSF029256">
    <property type="entry name" value="SpoU_TrmH_prd"/>
    <property type="match status" value="1"/>
</dbReference>
<organism evidence="10 11">
    <name type="scientific">Arboricoccus pini</name>
    <dbReference type="NCBI Taxonomy" id="1963835"/>
    <lineage>
        <taxon>Bacteria</taxon>
        <taxon>Pseudomonadati</taxon>
        <taxon>Pseudomonadota</taxon>
        <taxon>Alphaproteobacteria</taxon>
        <taxon>Geminicoccales</taxon>
        <taxon>Geminicoccaceae</taxon>
        <taxon>Arboricoccus</taxon>
    </lineage>
</organism>
<evidence type="ECO:0000256" key="3">
    <source>
        <dbReference type="ARBA" id="ARBA00022679"/>
    </source>
</evidence>
<evidence type="ECO:0000256" key="2">
    <source>
        <dbReference type="ARBA" id="ARBA00022603"/>
    </source>
</evidence>
<dbReference type="GO" id="GO:0003723">
    <property type="term" value="F:RNA binding"/>
    <property type="evidence" value="ECO:0007669"/>
    <property type="project" value="InterPro"/>
</dbReference>